<dbReference type="PANTHER" id="PTHR43804:SF9">
    <property type="entry name" value="PEPTIDE CHAIN RELEASE FACTOR HOMOLOG-RELATED"/>
    <property type="match status" value="1"/>
</dbReference>
<evidence type="ECO:0000256" key="1">
    <source>
        <dbReference type="ARBA" id="ARBA00010835"/>
    </source>
</evidence>
<dbReference type="NCBIfam" id="TIGR03072">
    <property type="entry name" value="release_prfH"/>
    <property type="match status" value="1"/>
</dbReference>
<dbReference type="Gene3D" id="3.30.70.1660">
    <property type="match status" value="1"/>
</dbReference>
<dbReference type="InterPro" id="IPR045853">
    <property type="entry name" value="Pep_chain_release_fac_I_sf"/>
</dbReference>
<protein>
    <submittedName>
        <fullName evidence="3">Peptide chain release factor</fullName>
    </submittedName>
</protein>
<dbReference type="Gene3D" id="3.30.160.20">
    <property type="match status" value="1"/>
</dbReference>
<evidence type="ECO:0000259" key="2">
    <source>
        <dbReference type="PROSITE" id="PS00745"/>
    </source>
</evidence>
<dbReference type="AlphaFoldDB" id="A0A317MS17"/>
<sequence>MSAGGWLQLSAGRGPAECAWVLARLLPKLIAEAGAAGLRCEVRAQQAGAQPGTLQSVLLACDGAAFPAFAARWCGSVQWIGHSPFRPQHKRRNWFIGIESVQPPQRHHWHAQELHMQTLRASGPGGQHVNKTDSAVRITHLPSGLSSVARAERSQARNRALALHKLAQQLDARSSEAAAHSVEARWRCHDRLQRGDAVRVFVGPEFRERD</sequence>
<dbReference type="EMBL" id="QGTJ01000009">
    <property type="protein sequence ID" value="PWV59756.1"/>
    <property type="molecule type" value="Genomic_DNA"/>
</dbReference>
<comment type="similarity">
    <text evidence="1">Belongs to the prokaryotic/mitochondrial release factor family.</text>
</comment>
<name>A0A317MS17_9GAMM</name>
<dbReference type="InterPro" id="IPR017509">
    <property type="entry name" value="PrfH"/>
</dbReference>
<organism evidence="3 4">
    <name type="scientific">Plasticicumulans acidivorans</name>
    <dbReference type="NCBI Taxonomy" id="886464"/>
    <lineage>
        <taxon>Bacteria</taxon>
        <taxon>Pseudomonadati</taxon>
        <taxon>Pseudomonadota</taxon>
        <taxon>Gammaproteobacteria</taxon>
        <taxon>Candidatus Competibacteraceae</taxon>
        <taxon>Plasticicumulans</taxon>
    </lineage>
</organism>
<gene>
    <name evidence="3" type="ORF">C7443_1099</name>
</gene>
<dbReference type="PROSITE" id="PS00745">
    <property type="entry name" value="RF_PROK_I"/>
    <property type="match status" value="1"/>
</dbReference>
<keyword evidence="4" id="KW-1185">Reference proteome</keyword>
<feature type="domain" description="Prokaryotic-type class I peptide chain release factors" evidence="2">
    <location>
        <begin position="120"/>
        <end position="136"/>
    </location>
</feature>
<dbReference type="Pfam" id="PF00472">
    <property type="entry name" value="RF-1"/>
    <property type="match status" value="1"/>
</dbReference>
<accession>A0A317MS17</accession>
<dbReference type="GO" id="GO:0003747">
    <property type="term" value="F:translation release factor activity"/>
    <property type="evidence" value="ECO:0007669"/>
    <property type="project" value="InterPro"/>
</dbReference>
<evidence type="ECO:0000313" key="3">
    <source>
        <dbReference type="EMBL" id="PWV59756.1"/>
    </source>
</evidence>
<dbReference type="Proteomes" id="UP000246569">
    <property type="component" value="Unassembled WGS sequence"/>
</dbReference>
<evidence type="ECO:0000313" key="4">
    <source>
        <dbReference type="Proteomes" id="UP000246569"/>
    </source>
</evidence>
<dbReference type="RefSeq" id="WP_110019372.1">
    <property type="nucleotide sequence ID" value="NZ_QGTJ01000009.1"/>
</dbReference>
<comment type="caution">
    <text evidence="3">The sequence shown here is derived from an EMBL/GenBank/DDBJ whole genome shotgun (WGS) entry which is preliminary data.</text>
</comment>
<dbReference type="SUPFAM" id="SSF75620">
    <property type="entry name" value="Release factor"/>
    <property type="match status" value="1"/>
</dbReference>
<dbReference type="OrthoDB" id="9815709at2"/>
<dbReference type="InterPro" id="IPR000352">
    <property type="entry name" value="Pep_chain_release_fac_I"/>
</dbReference>
<reference evidence="3 4" key="1">
    <citation type="submission" date="2018-05" db="EMBL/GenBank/DDBJ databases">
        <title>Genomic Encyclopedia of Type Strains, Phase IV (KMG-IV): sequencing the most valuable type-strain genomes for metagenomic binning, comparative biology and taxonomic classification.</title>
        <authorList>
            <person name="Goeker M."/>
        </authorList>
    </citation>
    <scope>NUCLEOTIDE SEQUENCE [LARGE SCALE GENOMIC DNA]</scope>
    <source>
        <strain evidence="3 4">DSM 23606</strain>
    </source>
</reference>
<proteinExistence type="inferred from homology"/>
<dbReference type="InterPro" id="IPR050057">
    <property type="entry name" value="Prokaryotic/Mito_RF"/>
</dbReference>
<dbReference type="PANTHER" id="PTHR43804">
    <property type="entry name" value="LD18447P"/>
    <property type="match status" value="1"/>
</dbReference>